<feature type="transmembrane region" description="Helical" evidence="2">
    <location>
        <begin position="107"/>
        <end position="126"/>
    </location>
</feature>
<dbReference type="RefSeq" id="WP_405277037.1">
    <property type="nucleotide sequence ID" value="NZ_CP144380.1"/>
</dbReference>
<feature type="transmembrane region" description="Helical" evidence="2">
    <location>
        <begin position="161"/>
        <end position="192"/>
    </location>
</feature>
<evidence type="ECO:0000256" key="2">
    <source>
        <dbReference type="SAM" id="Phobius"/>
    </source>
</evidence>
<dbReference type="EMBL" id="JBBHLI010000004">
    <property type="protein sequence ID" value="MEK9501042.1"/>
    <property type="molecule type" value="Genomic_DNA"/>
</dbReference>
<protein>
    <recommendedName>
        <fullName evidence="5">Glycosyltransferase RgtA/B/C/D-like domain-containing protein</fullName>
    </recommendedName>
</protein>
<keyword evidence="2" id="KW-0812">Transmembrane</keyword>
<evidence type="ECO:0000256" key="1">
    <source>
        <dbReference type="SAM" id="MobiDB-lite"/>
    </source>
</evidence>
<comment type="caution">
    <text evidence="3">The sequence shown here is derived from an EMBL/GenBank/DDBJ whole genome shotgun (WGS) entry which is preliminary data.</text>
</comment>
<gene>
    <name evidence="3" type="ORF">WI372_08645</name>
</gene>
<feature type="transmembrane region" description="Helical" evidence="2">
    <location>
        <begin position="302"/>
        <end position="319"/>
    </location>
</feature>
<keyword evidence="2" id="KW-0472">Membrane</keyword>
<feature type="transmembrane region" description="Helical" evidence="2">
    <location>
        <begin position="69"/>
        <end position="101"/>
    </location>
</feature>
<proteinExistence type="predicted"/>
<organism evidence="3 4">
    <name type="scientific">Gaopeijia maritima</name>
    <dbReference type="NCBI Taxonomy" id="3119007"/>
    <lineage>
        <taxon>Bacteria</taxon>
        <taxon>Pseudomonadati</taxon>
        <taxon>Gemmatimonadota</taxon>
        <taxon>Longimicrobiia</taxon>
        <taxon>Gaopeijiales</taxon>
        <taxon>Gaopeijiaceae</taxon>
        <taxon>Gaopeijia</taxon>
    </lineage>
</organism>
<reference evidence="3 4" key="1">
    <citation type="submission" date="2024-02" db="EMBL/GenBank/DDBJ databases">
        <title>A novel Gemmatimonadota bacterium.</title>
        <authorList>
            <person name="Du Z.-J."/>
            <person name="Ye Y.-Q."/>
        </authorList>
    </citation>
    <scope>NUCLEOTIDE SEQUENCE [LARGE SCALE GENOMIC DNA]</scope>
    <source>
        <strain evidence="3 4">DH-20</strain>
    </source>
</reference>
<evidence type="ECO:0000313" key="3">
    <source>
        <dbReference type="EMBL" id="MEK9501042.1"/>
    </source>
</evidence>
<keyword evidence="4" id="KW-1185">Reference proteome</keyword>
<feature type="transmembrane region" description="Helical" evidence="2">
    <location>
        <begin position="358"/>
        <end position="380"/>
    </location>
</feature>
<sequence length="588" mass="63610">MALIAYAGAATAVFGGLPLHQDSLTQLFQARIFAEGALSWPSSTNPEFFSSLLVAEHEGRTFSQFPPGWAAFLAAGVLLGFPWLVAPAFAAVGVSALYYLMKADGETAATAVWIATLYGVAPWIVFNGASSMNHVPTVSLLLLASVGLARATSLHPSGYSALLAGLALGVATTLRPLEGACFGLPAILWLAVRAHKNHETRRPLGLLLIGGLVPGAALTWYNWAVTGSPWVFGYEVLWGASHGLGFHEAPWGPPHTPARGIEMLSRGLNHLQAVYFESPAPALVFPLLALFLVRRLSSLDRYLLTSACLLLAGYFAYWHEGDYLGPRFLLPLAPLVAIWTARLPKVLADRGWVASPPLWIHFAAGVMLVGGWASGGRTAWREYSEMYPTRRVDYSVLAAPEYSSSILFAPASWESMVATRIWATPLPRWEAQWFFDRIPLCRLDEALTSLEDGAQNPSTNGVRSLLLPLTRDSLLLAEERFSGRPLNPFLGYDDPASIPAQCMDHANAQGLGLAPSVLAIMAALGPTWDDDGPIIAQDMRELNDRLLARHPRRTPRTLALERTTSGNWRPMVGAPGESSGYRGGDSNP</sequence>
<dbReference type="Proteomes" id="UP001484239">
    <property type="component" value="Unassembled WGS sequence"/>
</dbReference>
<evidence type="ECO:0008006" key="5">
    <source>
        <dbReference type="Google" id="ProtNLM"/>
    </source>
</evidence>
<feature type="transmembrane region" description="Helical" evidence="2">
    <location>
        <begin position="138"/>
        <end position="155"/>
    </location>
</feature>
<feature type="transmembrane region" description="Helical" evidence="2">
    <location>
        <begin position="273"/>
        <end position="293"/>
    </location>
</feature>
<name>A0ABU9E8H8_9BACT</name>
<feature type="transmembrane region" description="Helical" evidence="2">
    <location>
        <begin position="204"/>
        <end position="223"/>
    </location>
</feature>
<accession>A0ABU9E8H8</accession>
<evidence type="ECO:0000313" key="4">
    <source>
        <dbReference type="Proteomes" id="UP001484239"/>
    </source>
</evidence>
<keyword evidence="2" id="KW-1133">Transmembrane helix</keyword>
<feature type="region of interest" description="Disordered" evidence="1">
    <location>
        <begin position="553"/>
        <end position="588"/>
    </location>
</feature>